<dbReference type="PANTHER" id="PTHR13832:SF860">
    <property type="entry name" value="PROTEIN PHOSPHATASE PHPP"/>
    <property type="match status" value="1"/>
</dbReference>
<sequence length="260" mass="27479">MAIHTVHATHIGNVRSVNEDLSWVGRIKPGGYTLGIVADGMGGHLAGDTASRLTVETIVADLGGLEPGLSIEACEAALGDAILHANEVVYRKGESDIRYHNMGTTVVAVLLSGTEGIVAHIGDSRAYRIDSGGIERLTDDHTLVNELLKSGQITPQEAGAHPRRNVLTRALGTDAEVKVDVRRISLNPGEGLLLCSDGLSNFVAEAEMLRTVLKPGAALEDRAHKLVRMALGSGGDDNITVALFENGRAGQDPATKEWVQ</sequence>
<dbReference type="Pfam" id="PF13672">
    <property type="entry name" value="PP2C_2"/>
    <property type="match status" value="1"/>
</dbReference>
<protein>
    <submittedName>
        <fullName evidence="2">Stp1/IreP family PP2C-type Ser/Thr phosphatase</fullName>
    </submittedName>
</protein>
<dbReference type="InterPro" id="IPR001932">
    <property type="entry name" value="PPM-type_phosphatase-like_dom"/>
</dbReference>
<dbReference type="InterPro" id="IPR036457">
    <property type="entry name" value="PPM-type-like_dom_sf"/>
</dbReference>
<proteinExistence type="predicted"/>
<evidence type="ECO:0000313" key="3">
    <source>
        <dbReference type="Proteomes" id="UP000316968"/>
    </source>
</evidence>
<gene>
    <name evidence="2" type="ORF">FFV09_01920</name>
</gene>
<reference evidence="2 3" key="1">
    <citation type="submission" date="2019-06" db="EMBL/GenBank/DDBJ databases">
        <title>Saccharibacillus brassicae sp. nov., an endophytic bacterium isolated from Chinese cabbage seeds (Brassica pekinensis).</title>
        <authorList>
            <person name="Jiang L."/>
            <person name="Lee J."/>
            <person name="Kim S.W."/>
        </authorList>
    </citation>
    <scope>NUCLEOTIDE SEQUENCE [LARGE SCALE GENOMIC DNA]</scope>
    <source>
        <strain evidence="3">KCTC 43072 / ATSA2</strain>
    </source>
</reference>
<dbReference type="SMART" id="SM00332">
    <property type="entry name" value="PP2Cc"/>
    <property type="match status" value="1"/>
</dbReference>
<evidence type="ECO:0000313" key="2">
    <source>
        <dbReference type="EMBL" id="QDH19729.1"/>
    </source>
</evidence>
<dbReference type="RefSeq" id="WP_141446118.1">
    <property type="nucleotide sequence ID" value="NZ_CBCSAZ010000001.1"/>
</dbReference>
<dbReference type="EMBL" id="CP041217">
    <property type="protein sequence ID" value="QDH19729.1"/>
    <property type="molecule type" value="Genomic_DNA"/>
</dbReference>
<dbReference type="AlphaFoldDB" id="A0A4Y6UQ02"/>
<dbReference type="GO" id="GO:0004722">
    <property type="term" value="F:protein serine/threonine phosphatase activity"/>
    <property type="evidence" value="ECO:0007669"/>
    <property type="project" value="InterPro"/>
</dbReference>
<dbReference type="SUPFAM" id="SSF81606">
    <property type="entry name" value="PP2C-like"/>
    <property type="match status" value="1"/>
</dbReference>
<evidence type="ECO:0000259" key="1">
    <source>
        <dbReference type="PROSITE" id="PS51746"/>
    </source>
</evidence>
<dbReference type="Gene3D" id="3.60.40.10">
    <property type="entry name" value="PPM-type phosphatase domain"/>
    <property type="match status" value="1"/>
</dbReference>
<feature type="domain" description="PPM-type phosphatase" evidence="1">
    <location>
        <begin position="5"/>
        <end position="246"/>
    </location>
</feature>
<dbReference type="KEGG" id="saca:FFV09_01920"/>
<dbReference type="OrthoDB" id="9801841at2"/>
<keyword evidence="3" id="KW-1185">Reference proteome</keyword>
<dbReference type="PROSITE" id="PS51746">
    <property type="entry name" value="PPM_2"/>
    <property type="match status" value="1"/>
</dbReference>
<dbReference type="CDD" id="cd00143">
    <property type="entry name" value="PP2Cc"/>
    <property type="match status" value="1"/>
</dbReference>
<dbReference type="SMART" id="SM00331">
    <property type="entry name" value="PP2C_SIG"/>
    <property type="match status" value="1"/>
</dbReference>
<dbReference type="InterPro" id="IPR015655">
    <property type="entry name" value="PP2C"/>
</dbReference>
<name>A0A4Y6UQ02_SACBS</name>
<dbReference type="PANTHER" id="PTHR13832">
    <property type="entry name" value="PROTEIN PHOSPHATASE 2C"/>
    <property type="match status" value="1"/>
</dbReference>
<dbReference type="Proteomes" id="UP000316968">
    <property type="component" value="Chromosome"/>
</dbReference>
<accession>A0A4Y6UQ02</accession>
<dbReference type="NCBIfam" id="NF033484">
    <property type="entry name" value="Stp1_PP2C_phos"/>
    <property type="match status" value="1"/>
</dbReference>
<organism evidence="2 3">
    <name type="scientific">Saccharibacillus brassicae</name>
    <dbReference type="NCBI Taxonomy" id="2583377"/>
    <lineage>
        <taxon>Bacteria</taxon>
        <taxon>Bacillati</taxon>
        <taxon>Bacillota</taxon>
        <taxon>Bacilli</taxon>
        <taxon>Bacillales</taxon>
        <taxon>Paenibacillaceae</taxon>
        <taxon>Saccharibacillus</taxon>
    </lineage>
</organism>